<protein>
    <submittedName>
        <fullName evidence="2">NmrA family transcriptional regulator</fullName>
    </submittedName>
</protein>
<dbReference type="PANTHER" id="PTHR43162:SF1">
    <property type="entry name" value="PRESTALK A DIFFERENTIATION PROTEIN A"/>
    <property type="match status" value="1"/>
</dbReference>
<dbReference type="InterPro" id="IPR016040">
    <property type="entry name" value="NAD(P)-bd_dom"/>
</dbReference>
<dbReference type="InterPro" id="IPR036291">
    <property type="entry name" value="NAD(P)-bd_dom_sf"/>
</dbReference>
<comment type="caution">
    <text evidence="2">The sequence shown here is derived from an EMBL/GenBank/DDBJ whole genome shotgun (WGS) entry which is preliminary data.</text>
</comment>
<sequence>MKPLTLVTGSNGKTGSRILSRLIQSEYPVRLGSRIANPTFDWEKPQTWDAVLKGVNQVYISFQPDLAIPSALESIKLFVNRCKAHQVNRLVLLSGRGEPECVESERVVQNSGLEWTILRSSWFNQNFSEGMFLDQILDGKVLFPIITVKEPFVDIDDLADLAFAALVTNKHVNKLYELTGSELWDFKKAFQLIADETHQEIPIEEVPLSTYLSALKDFGLPKETLDFIEYLFITVFDGRNESILKDMELALGRKTKNFKSYVEETAKTGIWKLREKIT</sequence>
<dbReference type="Pfam" id="PF13460">
    <property type="entry name" value="NAD_binding_10"/>
    <property type="match status" value="1"/>
</dbReference>
<gene>
    <name evidence="2" type="ORF">EHQ58_15535</name>
</gene>
<dbReference type="PANTHER" id="PTHR43162">
    <property type="match status" value="1"/>
</dbReference>
<dbReference type="AlphaFoldDB" id="A0A4R9JWW3"/>
<evidence type="ECO:0000313" key="3">
    <source>
        <dbReference type="Proteomes" id="UP000297693"/>
    </source>
</evidence>
<reference evidence="2" key="1">
    <citation type="journal article" date="2019" name="PLoS Negl. Trop. Dis.">
        <title>Revisiting the worldwide diversity of Leptospira species in the environment.</title>
        <authorList>
            <person name="Vincent A.T."/>
            <person name="Schiettekatte O."/>
            <person name="Bourhy P."/>
            <person name="Veyrier F.J."/>
            <person name="Picardeau M."/>
        </authorList>
    </citation>
    <scope>NUCLEOTIDE SEQUENCE [LARGE SCALE GENOMIC DNA]</scope>
    <source>
        <strain evidence="2">201702476</strain>
    </source>
</reference>
<evidence type="ECO:0000259" key="1">
    <source>
        <dbReference type="Pfam" id="PF13460"/>
    </source>
</evidence>
<dbReference type="EMBL" id="RQGD01000042">
    <property type="protein sequence ID" value="TGL56997.1"/>
    <property type="molecule type" value="Genomic_DNA"/>
</dbReference>
<proteinExistence type="predicted"/>
<feature type="domain" description="NAD(P)-binding" evidence="1">
    <location>
        <begin position="9"/>
        <end position="126"/>
    </location>
</feature>
<dbReference type="InterPro" id="IPR051604">
    <property type="entry name" value="Ergot_Alk_Oxidoreductase"/>
</dbReference>
<dbReference type="Gene3D" id="3.40.50.720">
    <property type="entry name" value="NAD(P)-binding Rossmann-like Domain"/>
    <property type="match status" value="1"/>
</dbReference>
<organism evidence="2 3">
    <name type="scientific">Leptospira ognonensis</name>
    <dbReference type="NCBI Taxonomy" id="2484945"/>
    <lineage>
        <taxon>Bacteria</taxon>
        <taxon>Pseudomonadati</taxon>
        <taxon>Spirochaetota</taxon>
        <taxon>Spirochaetia</taxon>
        <taxon>Leptospirales</taxon>
        <taxon>Leptospiraceae</taxon>
        <taxon>Leptospira</taxon>
    </lineage>
</organism>
<accession>A0A4R9JWW3</accession>
<keyword evidence="3" id="KW-1185">Reference proteome</keyword>
<evidence type="ECO:0000313" key="2">
    <source>
        <dbReference type="EMBL" id="TGL56997.1"/>
    </source>
</evidence>
<dbReference type="RefSeq" id="WP_135624833.1">
    <property type="nucleotide sequence ID" value="NZ_RQGD01000042.1"/>
</dbReference>
<name>A0A4R9JWW3_9LEPT</name>
<dbReference type="OrthoDB" id="339107at2"/>
<dbReference type="SUPFAM" id="SSF51735">
    <property type="entry name" value="NAD(P)-binding Rossmann-fold domains"/>
    <property type="match status" value="1"/>
</dbReference>
<dbReference type="Proteomes" id="UP000297693">
    <property type="component" value="Unassembled WGS sequence"/>
</dbReference>
<dbReference type="Gene3D" id="3.90.25.10">
    <property type="entry name" value="UDP-galactose 4-epimerase, domain 1"/>
    <property type="match status" value="1"/>
</dbReference>